<accession>A0AAD1TGS1</accession>
<evidence type="ECO:0000256" key="9">
    <source>
        <dbReference type="ARBA" id="ARBA00023170"/>
    </source>
</evidence>
<keyword evidence="6 12" id="KW-1133">Transmembrane helix</keyword>
<feature type="transmembrane region" description="Helical" evidence="12">
    <location>
        <begin position="740"/>
        <end position="766"/>
    </location>
</feature>
<feature type="transmembrane region" description="Helical" evidence="12">
    <location>
        <begin position="164"/>
        <end position="189"/>
    </location>
</feature>
<evidence type="ECO:0000256" key="12">
    <source>
        <dbReference type="SAM" id="Phobius"/>
    </source>
</evidence>
<gene>
    <name evidence="14" type="ORF">PECUL_23A052768</name>
</gene>
<dbReference type="GO" id="GO:0005886">
    <property type="term" value="C:plasma membrane"/>
    <property type="evidence" value="ECO:0007669"/>
    <property type="project" value="UniProtKB-SubCell"/>
</dbReference>
<feature type="transmembrane region" description="Helical" evidence="12">
    <location>
        <begin position="1260"/>
        <end position="1289"/>
    </location>
</feature>
<keyword evidence="7 11" id="KW-0297">G-protein coupled receptor</keyword>
<dbReference type="PANTHER" id="PTHR26452">
    <property type="entry name" value="OLFACTORY RECEPTOR"/>
    <property type="match status" value="1"/>
</dbReference>
<dbReference type="FunFam" id="1.20.1070.10:FF:000001">
    <property type="entry name" value="Olfactory receptor"/>
    <property type="match status" value="4"/>
</dbReference>
<keyword evidence="15" id="KW-1185">Reference proteome</keyword>
<evidence type="ECO:0000256" key="10">
    <source>
        <dbReference type="ARBA" id="ARBA00023224"/>
    </source>
</evidence>
<feature type="transmembrane region" description="Helical" evidence="12">
    <location>
        <begin position="1405"/>
        <end position="1428"/>
    </location>
</feature>
<feature type="domain" description="G-protein coupled receptors family 1 profile" evidence="13">
    <location>
        <begin position="299"/>
        <end position="548"/>
    </location>
</feature>
<keyword evidence="3" id="KW-0716">Sensory transduction</keyword>
<dbReference type="SUPFAM" id="SSF81321">
    <property type="entry name" value="Family A G protein-coupled receptor-like"/>
    <property type="match status" value="6"/>
</dbReference>
<feature type="transmembrane region" description="Helical" evidence="12">
    <location>
        <begin position="1123"/>
        <end position="1145"/>
    </location>
</feature>
<dbReference type="CDD" id="cd13954">
    <property type="entry name" value="7tmA_OR"/>
    <property type="match status" value="5"/>
</dbReference>
<feature type="transmembrane region" description="Helical" evidence="12">
    <location>
        <begin position="1301"/>
        <end position="1323"/>
    </location>
</feature>
<evidence type="ECO:0000256" key="1">
    <source>
        <dbReference type="ARBA" id="ARBA00004651"/>
    </source>
</evidence>
<keyword evidence="2" id="KW-1003">Cell membrane</keyword>
<dbReference type="EMBL" id="OW240924">
    <property type="protein sequence ID" value="CAH2326821.1"/>
    <property type="molecule type" value="Genomic_DNA"/>
</dbReference>
<feature type="transmembrane region" description="Helical" evidence="12">
    <location>
        <begin position="1617"/>
        <end position="1640"/>
    </location>
</feature>
<feature type="transmembrane region" description="Helical" evidence="12">
    <location>
        <begin position="956"/>
        <end position="978"/>
    </location>
</feature>
<dbReference type="PROSITE" id="PS00237">
    <property type="entry name" value="G_PROTEIN_RECEP_F1_1"/>
    <property type="match status" value="5"/>
</dbReference>
<feature type="transmembrane region" description="Helical" evidence="12">
    <location>
        <begin position="27"/>
        <end position="50"/>
    </location>
</feature>
<keyword evidence="8 12" id="KW-0472">Membrane</keyword>
<feature type="transmembrane region" description="Helical" evidence="12">
    <location>
        <begin position="209"/>
        <end position="228"/>
    </location>
</feature>
<dbReference type="Pfam" id="PF13853">
    <property type="entry name" value="7tm_4"/>
    <property type="match status" value="6"/>
</dbReference>
<keyword evidence="4 11" id="KW-0812">Transmembrane</keyword>
<feature type="transmembrane region" description="Helical" evidence="12">
    <location>
        <begin position="500"/>
        <end position="519"/>
    </location>
</feature>
<dbReference type="InterPro" id="IPR000725">
    <property type="entry name" value="Olfact_rcpt"/>
</dbReference>
<feature type="domain" description="G-protein coupled receptors family 1 profile" evidence="13">
    <location>
        <begin position="1104"/>
        <end position="1353"/>
    </location>
</feature>
<proteinExistence type="inferred from homology"/>
<feature type="transmembrane region" description="Helical" evidence="12">
    <location>
        <begin position="1520"/>
        <end position="1538"/>
    </location>
</feature>
<feature type="transmembrane region" description="Helical" evidence="12">
    <location>
        <begin position="915"/>
        <end position="944"/>
    </location>
</feature>
<evidence type="ECO:0000256" key="7">
    <source>
        <dbReference type="ARBA" id="ARBA00023040"/>
    </source>
</evidence>
<name>A0AAD1TGS1_PELCU</name>
<evidence type="ECO:0000256" key="8">
    <source>
        <dbReference type="ARBA" id="ARBA00023136"/>
    </source>
</evidence>
<feature type="transmembrane region" description="Helical" evidence="12">
    <location>
        <begin position="858"/>
        <end position="880"/>
    </location>
</feature>
<feature type="transmembrane region" description="Helical" evidence="12">
    <location>
        <begin position="1085"/>
        <end position="1111"/>
    </location>
</feature>
<dbReference type="PRINTS" id="PR00245">
    <property type="entry name" value="OLFACTORYR"/>
</dbReference>
<dbReference type="GO" id="GO:0004930">
    <property type="term" value="F:G protein-coupled receptor activity"/>
    <property type="evidence" value="ECO:0007669"/>
    <property type="project" value="UniProtKB-KW"/>
</dbReference>
<evidence type="ECO:0000256" key="2">
    <source>
        <dbReference type="ARBA" id="ARBA00022475"/>
    </source>
</evidence>
<feature type="transmembrane region" description="Helical" evidence="12">
    <location>
        <begin position="398"/>
        <end position="416"/>
    </location>
</feature>
<feature type="domain" description="G-protein coupled receptors family 1 profile" evidence="13">
    <location>
        <begin position="1421"/>
        <end position="1670"/>
    </location>
</feature>
<evidence type="ECO:0000313" key="15">
    <source>
        <dbReference type="Proteomes" id="UP001295444"/>
    </source>
</evidence>
<feature type="transmembrane region" description="Helical" evidence="12">
    <location>
        <begin position="1440"/>
        <end position="1462"/>
    </location>
</feature>
<evidence type="ECO:0000256" key="6">
    <source>
        <dbReference type="ARBA" id="ARBA00022989"/>
    </source>
</evidence>
<evidence type="ECO:0000313" key="14">
    <source>
        <dbReference type="EMBL" id="CAH2326821.1"/>
    </source>
</evidence>
<keyword evidence="5" id="KW-0552">Olfaction</keyword>
<keyword evidence="9 11" id="KW-0675">Receptor</keyword>
<evidence type="ECO:0000256" key="4">
    <source>
        <dbReference type="ARBA" id="ARBA00022692"/>
    </source>
</evidence>
<dbReference type="InterPro" id="IPR050516">
    <property type="entry name" value="Olfactory_GPCR"/>
</dbReference>
<dbReference type="PRINTS" id="PR00237">
    <property type="entry name" value="GPCRRHODOPSN"/>
</dbReference>
<dbReference type="PROSITE" id="PS50262">
    <property type="entry name" value="G_PROTEIN_RECEP_F1_2"/>
    <property type="match status" value="5"/>
</dbReference>
<feature type="transmembrane region" description="Helical" evidence="12">
    <location>
        <begin position="1482"/>
        <end position="1500"/>
    </location>
</feature>
<organism evidence="14 15">
    <name type="scientific">Pelobates cultripes</name>
    <name type="common">Western spadefoot toad</name>
    <dbReference type="NCBI Taxonomy" id="61616"/>
    <lineage>
        <taxon>Eukaryota</taxon>
        <taxon>Metazoa</taxon>
        <taxon>Chordata</taxon>
        <taxon>Craniata</taxon>
        <taxon>Vertebrata</taxon>
        <taxon>Euteleostomi</taxon>
        <taxon>Amphibia</taxon>
        <taxon>Batrachia</taxon>
        <taxon>Anura</taxon>
        <taxon>Pelobatoidea</taxon>
        <taxon>Pelobatidae</taxon>
        <taxon>Pelobates</taxon>
    </lineage>
</organism>
<evidence type="ECO:0000256" key="3">
    <source>
        <dbReference type="ARBA" id="ARBA00022606"/>
    </source>
</evidence>
<sequence length="1768" mass="200717">MFIITLLGNLLLITVVRVNSQLRTPMYFFLTHLSIIDIAFSSTIVPKILANTLDQDKRISFLGCATQMYFHLALGATECLILATMALDRYAAICKPLQYNTIMDNRLCLCLATGSWTVCFLNSIIHTSFTFQLPYCKSNHVNHYFCEMPPLFRLSCRDTLFNEIAVYIAGGLFAFCSFLLTFSSYIHIISNILKINSNNGRYKAFSTCASHLIVVFIYYGAIIFMYMRPQSSYSPNRDKIVSILYTVVTPMLNPIIYSIRNKQVKSTMTEGFSRVIQYYASVVLGFALFLVMYTFTLAGNLLLITVVRINTQLQTPMYFFLTNLSFIDMSFSSAIVPEILKNTLSQDKSISFVGCAVQMCFNLGLGATESVILAVMAFDRYAAICKPLQYNTIMDKKLCLYLAIGSWTVSFINSIAHTSLTFHLPFCKSNHLNHYFCEMPPILRLSCRDTMFNEIAMYISCGILGLCSFVLTLTSYVNIISNIIKIRTNKGRHKAFSTCASHLTVVSLYYVTIMVIYMRPRSSYSPKRERILSILYTVVAPMLNPIIYSIRNKEVKDAINPLLKSLMKASRLIKIYLKWECPPVRVFVTFCEHGCCSIIKLILKNTTCLIILHSLYISYIHIISTILKINSSQGRHKAFSTCASHLTVVAVYYGTIMFMYLRPSIASGMDVDEASKEDFERQCALHQDAKRRIHGCPQVGCTPTCDTCQWPLTSCGREEPDASIELQTRFILLGLSNIPLLQATCFSVFLVMYVITLSVNLMLIIVVKINIKLQTPMYFFLSNLSLIDICFSSTIVPKILINTLSKDRRISLLGCAAQMYFHLALGATECVILAVMAYDRYAAICKPLHYNVIMNRRLCWSLAAISWTVCFMNSAIHVVLTFQLPYCRSHHINHFFCEMPPFFRISCRDTRMNEIAMYISAGIIAMCSFCLTLISYVHVISTILKIRSYQGRHKAFSTCASHLTVVALYYGTIMFMYLRPRSIYSPEIDKTVSIIYTAVTPMLNPIIYSMRNKDQQGPLRSDAINVPPDASISQSGNKTPFGAILTRFPFCLICNMKDAFMPALLKPLLKKCPRFILLGLSNIPLLQAICFSVFLVMYVITLSVNLMLIILVKINIKLQTPMYFFLSNLSLIDICFSSTIVPKILINTLSKDRRISLLGCAAQMYFHLALGATECVILAVMAYDRYAAICKPLHYNVIMNRRLCWSLAAISWTVCFMNSAIHVVLTFQLPYCRSHHINHFFCEMPPFFRISCRDTRMNEIAMYISAGIIAMCSFCLTLISYVHVISTILKIRSYQGRHKAFSTCASHLTVVALYYGTIMFMYLRPRSIYSPEIDKTVSIIYTAVTPMLNPIIYSMRNKDQCWLGGSECRGKSIMSYFSADSTASNQTSLKSFILLGLSSIPHLQVTYFLIFLVIYTVTVSGNLLLIIVVRIDNHLQTPMYYFLSNLSFIDICFSSTIVPKILVNTLAEDKSISFFGCATQMYFSLALGATECIILAVMAYDRYVAICNPLRYSTIMNKRLCHYLASGSWSVSFLNSAMHATFTFQLPYCKSNHVNHFFCEMPPLFRLSCRDTLFNEIAVYISGGFIALCSFMLTIISYSKIISTILKIRSSIGRYKAFSTCASHLTVVALYYGTIMFMYLRPRHSYSPDRDRAVSILYTVVTPMLNPIIYSIRNKDVKAASGSLERQLNHRGSRDGCREFLTGKCEEEYVTPTTYFYEDLDYADFEVIIHPGPTESCGSYIQPSYLPLLSLLMYFTWFFCQRGILISH</sequence>
<dbReference type="FunFam" id="1.20.1070.10:FF:000015">
    <property type="entry name" value="Olfactory receptor"/>
    <property type="match status" value="1"/>
</dbReference>
<feature type="transmembrane region" description="Helical" evidence="12">
    <location>
        <begin position="639"/>
        <end position="661"/>
    </location>
</feature>
<feature type="transmembrane region" description="Helical" evidence="12">
    <location>
        <begin position="820"/>
        <end position="838"/>
    </location>
</feature>
<feature type="transmembrane region" description="Helical" evidence="12">
    <location>
        <begin position="778"/>
        <end position="800"/>
    </location>
</feature>
<feature type="transmembrane region" description="Helical" evidence="12">
    <location>
        <begin position="1652"/>
        <end position="1672"/>
    </location>
</feature>
<feature type="transmembrane region" description="Helical" evidence="12">
    <location>
        <begin position="318"/>
        <end position="336"/>
    </location>
</feature>
<evidence type="ECO:0000259" key="13">
    <source>
        <dbReference type="PROSITE" id="PS50262"/>
    </source>
</evidence>
<evidence type="ECO:0000256" key="5">
    <source>
        <dbReference type="ARBA" id="ARBA00022725"/>
    </source>
</evidence>
<feature type="transmembrane region" description="Helical" evidence="12">
    <location>
        <begin position="356"/>
        <end position="378"/>
    </location>
</feature>
<reference evidence="14" key="1">
    <citation type="submission" date="2022-03" db="EMBL/GenBank/DDBJ databases">
        <authorList>
            <person name="Alioto T."/>
            <person name="Alioto T."/>
            <person name="Gomez Garrido J."/>
        </authorList>
    </citation>
    <scope>NUCLEOTIDE SEQUENCE</scope>
</reference>
<dbReference type="Proteomes" id="UP001295444">
    <property type="component" value="Chromosome 13"/>
</dbReference>
<dbReference type="GO" id="GO:0004984">
    <property type="term" value="F:olfactory receptor activity"/>
    <property type="evidence" value="ECO:0007669"/>
    <property type="project" value="InterPro"/>
</dbReference>
<feature type="domain" description="G-protein coupled receptors family 1 profile" evidence="13">
    <location>
        <begin position="759"/>
        <end position="1008"/>
    </location>
</feature>
<protein>
    <submittedName>
        <fullName evidence="14">OLFR998, partial</fullName>
    </submittedName>
</protein>
<feature type="domain" description="G-protein coupled receptors family 1 profile" evidence="13">
    <location>
        <begin position="8"/>
        <end position="257"/>
    </location>
</feature>
<feature type="transmembrane region" description="Helical" evidence="12">
    <location>
        <begin position="1577"/>
        <end position="1596"/>
    </location>
</feature>
<comment type="subcellular location">
    <subcellularLocation>
        <location evidence="1">Cell membrane</location>
        <topology evidence="1">Multi-pass membrane protein</topology>
    </subcellularLocation>
</comment>
<keyword evidence="10 11" id="KW-0807">Transducer</keyword>
<comment type="similarity">
    <text evidence="11">Belongs to the G-protein coupled receptor 1 family.</text>
</comment>
<evidence type="ECO:0000256" key="11">
    <source>
        <dbReference type="RuleBase" id="RU000688"/>
    </source>
</evidence>
<feature type="transmembrane region" description="Helical" evidence="12">
    <location>
        <begin position="1165"/>
        <end position="1183"/>
    </location>
</feature>
<feature type="transmembrane region" description="Helical" evidence="12">
    <location>
        <begin position="1203"/>
        <end position="1225"/>
    </location>
</feature>
<dbReference type="Gene3D" id="1.20.1070.10">
    <property type="entry name" value="Rhodopsin 7-helix transmembrane proteins"/>
    <property type="match status" value="5"/>
</dbReference>
<dbReference type="InterPro" id="IPR017452">
    <property type="entry name" value="GPCR_Rhodpsn_7TM"/>
</dbReference>
<dbReference type="InterPro" id="IPR000276">
    <property type="entry name" value="GPCR_Rhodpsn"/>
</dbReference>
<feature type="transmembrane region" description="Helical" evidence="12">
    <location>
        <begin position="531"/>
        <end position="550"/>
    </location>
</feature>
<feature type="transmembrane region" description="Helical" evidence="12">
    <location>
        <begin position="279"/>
        <end position="306"/>
    </location>
</feature>
<feature type="transmembrane region" description="Helical" evidence="12">
    <location>
        <begin position="455"/>
        <end position="479"/>
    </location>
</feature>